<dbReference type="HAMAP" id="MF_01113">
    <property type="entry name" value="DNApol_IV"/>
    <property type="match status" value="1"/>
</dbReference>
<dbReference type="GO" id="GO:0009432">
    <property type="term" value="P:SOS response"/>
    <property type="evidence" value="ECO:0007669"/>
    <property type="project" value="TreeGrafter"/>
</dbReference>
<dbReference type="InterPro" id="IPR053848">
    <property type="entry name" value="IMS_HHH_1"/>
</dbReference>
<comment type="similarity">
    <text evidence="2 15">Belongs to the DNA polymerase type-Y family.</text>
</comment>
<keyword evidence="11 15" id="KW-0239">DNA-directed DNA polymerase</keyword>
<dbReference type="Pfam" id="PF00817">
    <property type="entry name" value="IMS"/>
    <property type="match status" value="1"/>
</dbReference>
<evidence type="ECO:0000313" key="18">
    <source>
        <dbReference type="Proteomes" id="UP000078532"/>
    </source>
</evidence>
<evidence type="ECO:0000256" key="8">
    <source>
        <dbReference type="ARBA" id="ARBA00022723"/>
    </source>
</evidence>
<dbReference type="InterPro" id="IPR036775">
    <property type="entry name" value="DNA_pol_Y-fam_lit_finger_sf"/>
</dbReference>
<dbReference type="GO" id="GO:0006281">
    <property type="term" value="P:DNA repair"/>
    <property type="evidence" value="ECO:0007669"/>
    <property type="project" value="UniProtKB-UniRule"/>
</dbReference>
<gene>
    <name evidence="15" type="primary">dinB</name>
    <name evidence="17" type="ORF">A6M21_01555</name>
</gene>
<keyword evidence="3 15" id="KW-0515">Mutator protein</keyword>
<keyword evidence="13 15" id="KW-0234">DNA repair</keyword>
<dbReference type="GO" id="GO:0003887">
    <property type="term" value="F:DNA-directed DNA polymerase activity"/>
    <property type="evidence" value="ECO:0007669"/>
    <property type="project" value="UniProtKB-UniRule"/>
</dbReference>
<feature type="binding site" evidence="15">
    <location>
        <position position="105"/>
    </location>
    <ligand>
        <name>Mg(2+)</name>
        <dbReference type="ChEBI" id="CHEBI:18420"/>
    </ligand>
</feature>
<keyword evidence="10 15" id="KW-0460">Magnesium</keyword>
<evidence type="ECO:0000256" key="11">
    <source>
        <dbReference type="ARBA" id="ARBA00022932"/>
    </source>
</evidence>
<organism evidence="17 18">
    <name type="scientific">Desulfotomaculum copahuensis</name>
    <dbReference type="NCBI Taxonomy" id="1838280"/>
    <lineage>
        <taxon>Bacteria</taxon>
        <taxon>Bacillati</taxon>
        <taxon>Bacillota</taxon>
        <taxon>Clostridia</taxon>
        <taxon>Eubacteriales</taxon>
        <taxon>Desulfotomaculaceae</taxon>
        <taxon>Desulfotomaculum</taxon>
    </lineage>
</organism>
<dbReference type="GO" id="GO:0003684">
    <property type="term" value="F:damaged DNA binding"/>
    <property type="evidence" value="ECO:0007669"/>
    <property type="project" value="InterPro"/>
</dbReference>
<protein>
    <recommendedName>
        <fullName evidence="15">DNA polymerase IV</fullName>
        <shortName evidence="15">Pol IV</shortName>
        <ecNumber evidence="15">2.7.7.7</ecNumber>
    </recommendedName>
</protein>
<reference evidence="17 18" key="1">
    <citation type="submission" date="2016-04" db="EMBL/GenBank/DDBJ databases">
        <authorList>
            <person name="Evans L.H."/>
            <person name="Alamgir A."/>
            <person name="Owens N."/>
            <person name="Weber N.D."/>
            <person name="Virtaneva K."/>
            <person name="Barbian K."/>
            <person name="Babar A."/>
            <person name="Rosenke K."/>
        </authorList>
    </citation>
    <scope>NUCLEOTIDE SEQUENCE [LARGE SCALE GENOMIC DNA]</scope>
    <source>
        <strain evidence="17 18">LMa1</strain>
    </source>
</reference>
<dbReference type="Gene3D" id="1.10.150.20">
    <property type="entry name" value="5' to 3' exonuclease, C-terminal subdomain"/>
    <property type="match status" value="1"/>
</dbReference>
<keyword evidence="18" id="KW-1185">Reference proteome</keyword>
<evidence type="ECO:0000256" key="1">
    <source>
        <dbReference type="ARBA" id="ARBA00004496"/>
    </source>
</evidence>
<evidence type="ECO:0000256" key="10">
    <source>
        <dbReference type="ARBA" id="ARBA00022842"/>
    </source>
</evidence>
<dbReference type="InterPro" id="IPR017961">
    <property type="entry name" value="DNA_pol_Y-fam_little_finger"/>
</dbReference>
<dbReference type="InterPro" id="IPR043128">
    <property type="entry name" value="Rev_trsase/Diguanyl_cyclase"/>
</dbReference>
<dbReference type="GO" id="GO:0006261">
    <property type="term" value="P:DNA-templated DNA replication"/>
    <property type="evidence" value="ECO:0007669"/>
    <property type="project" value="UniProtKB-UniRule"/>
</dbReference>
<evidence type="ECO:0000256" key="7">
    <source>
        <dbReference type="ARBA" id="ARBA00022705"/>
    </source>
</evidence>
<keyword evidence="7 15" id="KW-0235">DNA replication</keyword>
<dbReference type="Gene3D" id="3.30.1490.100">
    <property type="entry name" value="DNA polymerase, Y-family, little finger domain"/>
    <property type="match status" value="1"/>
</dbReference>
<keyword evidence="8 15" id="KW-0479">Metal-binding</keyword>
<keyword evidence="6 15" id="KW-0548">Nucleotidyltransferase</keyword>
<dbReference type="SUPFAM" id="SSF100879">
    <property type="entry name" value="Lesion bypass DNA polymerase (Y-family), little finger domain"/>
    <property type="match status" value="1"/>
</dbReference>
<dbReference type="NCBIfam" id="NF002677">
    <property type="entry name" value="PRK02406.1"/>
    <property type="match status" value="1"/>
</dbReference>
<evidence type="ECO:0000256" key="13">
    <source>
        <dbReference type="ARBA" id="ARBA00023204"/>
    </source>
</evidence>
<dbReference type="Proteomes" id="UP000078532">
    <property type="component" value="Unassembled WGS sequence"/>
</dbReference>
<dbReference type="NCBIfam" id="NF002848">
    <property type="entry name" value="PRK03103.1"/>
    <property type="match status" value="1"/>
</dbReference>
<dbReference type="STRING" id="1838280.A6M21_01555"/>
<feature type="domain" description="UmuC" evidence="16">
    <location>
        <begin position="5"/>
        <end position="187"/>
    </location>
</feature>
<dbReference type="PROSITE" id="PS50173">
    <property type="entry name" value="UMUC"/>
    <property type="match status" value="1"/>
</dbReference>
<evidence type="ECO:0000259" key="16">
    <source>
        <dbReference type="PROSITE" id="PS50173"/>
    </source>
</evidence>
<dbReference type="EMBL" id="LYVF01000197">
    <property type="protein sequence ID" value="OAT79441.1"/>
    <property type="molecule type" value="Genomic_DNA"/>
</dbReference>
<accession>A0A1B7LB51</accession>
<dbReference type="GO" id="GO:0005829">
    <property type="term" value="C:cytosol"/>
    <property type="evidence" value="ECO:0007669"/>
    <property type="project" value="TreeGrafter"/>
</dbReference>
<keyword evidence="5 15" id="KW-0808">Transferase</keyword>
<evidence type="ECO:0000313" key="17">
    <source>
        <dbReference type="EMBL" id="OAT79441.1"/>
    </source>
</evidence>
<dbReference type="EC" id="2.7.7.7" evidence="15"/>
<comment type="catalytic activity">
    <reaction evidence="14 15">
        <text>DNA(n) + a 2'-deoxyribonucleoside 5'-triphosphate = DNA(n+1) + diphosphate</text>
        <dbReference type="Rhea" id="RHEA:22508"/>
        <dbReference type="Rhea" id="RHEA-COMP:17339"/>
        <dbReference type="Rhea" id="RHEA-COMP:17340"/>
        <dbReference type="ChEBI" id="CHEBI:33019"/>
        <dbReference type="ChEBI" id="CHEBI:61560"/>
        <dbReference type="ChEBI" id="CHEBI:173112"/>
        <dbReference type="EC" id="2.7.7.7"/>
    </reaction>
</comment>
<comment type="subcellular location">
    <subcellularLocation>
        <location evidence="1 15">Cytoplasm</location>
    </subcellularLocation>
</comment>
<dbReference type="Pfam" id="PF11799">
    <property type="entry name" value="IMS_C"/>
    <property type="match status" value="1"/>
</dbReference>
<comment type="subunit">
    <text evidence="15">Monomer.</text>
</comment>
<dbReference type="PANTHER" id="PTHR11076:SF35">
    <property type="entry name" value="DNA REPAIR PROTEIN HOMOLOG YOBH"/>
    <property type="match status" value="1"/>
</dbReference>
<dbReference type="Pfam" id="PF21999">
    <property type="entry name" value="IMS_HHH_1"/>
    <property type="match status" value="1"/>
</dbReference>
<dbReference type="InterPro" id="IPR043502">
    <property type="entry name" value="DNA/RNA_pol_sf"/>
</dbReference>
<sequence length="394" mass="43501">MSRTILLADMNAFFASVHQALDPALRDKAVIVAGDPAKRHGIVLAASYQARAEGVKTGMTVGEAVLTCPDGVLIKPQYHLYVGFSSRILRIMRDFTPLVEPFSIDEAFMDVTGCRNLLGSPVEIARKLKERIRNEVGVTCSVGIGPNKLLAKMAAGLQKPDGLTVLEEKDVPVRLWPLPVRKLFGVGPRYERHLRQFNIHTIGDLANFPVDVLKRRFGVNGEVLWLCARGVDYSPVDPGSLEMVKSVGQQITLPRDYRGGEVKVVVLELADQVARRVRAGGYVGKTVVLSLKDADFACLSRRRTLPGYTALAAEIHRAAVMLLERHWPAGWPVRLVGVALANLIPARQEQLALFGRQEKLDRFERGYDRVRNRFGEKAICRAASLTGAGAWHAR</sequence>
<dbReference type="Gene3D" id="3.30.70.270">
    <property type="match status" value="1"/>
</dbReference>
<keyword evidence="9 15" id="KW-0227">DNA damage</keyword>
<dbReference type="CDD" id="cd03586">
    <property type="entry name" value="PolY_Pol_IV_kappa"/>
    <property type="match status" value="1"/>
</dbReference>
<dbReference type="InterPro" id="IPR022880">
    <property type="entry name" value="DNApol_IV"/>
</dbReference>
<comment type="cofactor">
    <cofactor evidence="15">
        <name>Mg(2+)</name>
        <dbReference type="ChEBI" id="CHEBI:18420"/>
    </cofactor>
    <text evidence="15">Binds 2 magnesium ions per subunit.</text>
</comment>
<evidence type="ECO:0000256" key="14">
    <source>
        <dbReference type="ARBA" id="ARBA00049244"/>
    </source>
</evidence>
<evidence type="ECO:0000256" key="9">
    <source>
        <dbReference type="ARBA" id="ARBA00022763"/>
    </source>
</evidence>
<comment type="caution">
    <text evidence="17">The sequence shown here is derived from an EMBL/GenBank/DDBJ whole genome shotgun (WGS) entry which is preliminary data.</text>
</comment>
<keyword evidence="4 15" id="KW-0963">Cytoplasm</keyword>
<evidence type="ECO:0000256" key="2">
    <source>
        <dbReference type="ARBA" id="ARBA00010945"/>
    </source>
</evidence>
<evidence type="ECO:0000256" key="4">
    <source>
        <dbReference type="ARBA" id="ARBA00022490"/>
    </source>
</evidence>
<evidence type="ECO:0000256" key="5">
    <source>
        <dbReference type="ARBA" id="ARBA00022679"/>
    </source>
</evidence>
<dbReference type="GO" id="GO:0000287">
    <property type="term" value="F:magnesium ion binding"/>
    <property type="evidence" value="ECO:0007669"/>
    <property type="project" value="UniProtKB-UniRule"/>
</dbReference>
<dbReference type="GO" id="GO:0042276">
    <property type="term" value="P:error-prone translesion synthesis"/>
    <property type="evidence" value="ECO:0007669"/>
    <property type="project" value="TreeGrafter"/>
</dbReference>
<dbReference type="SUPFAM" id="SSF56672">
    <property type="entry name" value="DNA/RNA polymerases"/>
    <property type="match status" value="1"/>
</dbReference>
<feature type="active site" evidence="15">
    <location>
        <position position="106"/>
    </location>
</feature>
<name>A0A1B7LB51_9FIRM</name>
<feature type="binding site" evidence="15">
    <location>
        <position position="9"/>
    </location>
    <ligand>
        <name>Mg(2+)</name>
        <dbReference type="ChEBI" id="CHEBI:18420"/>
    </ligand>
</feature>
<comment type="function">
    <text evidence="15">Poorly processive, error-prone DNA polymerase involved in untargeted mutagenesis. Copies undamaged DNA at stalled replication forks, which arise in vivo from mismatched or misaligned primer ends. These misaligned primers can be extended by PolIV. Exhibits no 3'-5' exonuclease (proofreading) activity. May be involved in translesional synthesis, in conjunction with the beta clamp from PolIII.</text>
</comment>
<proteinExistence type="inferred from homology"/>
<dbReference type="InterPro" id="IPR001126">
    <property type="entry name" value="UmuC"/>
</dbReference>
<dbReference type="InterPro" id="IPR050116">
    <property type="entry name" value="DNA_polymerase-Y"/>
</dbReference>
<dbReference type="RefSeq" id="WP_066671618.1">
    <property type="nucleotide sequence ID" value="NZ_LYVF01000197.1"/>
</dbReference>
<evidence type="ECO:0000256" key="6">
    <source>
        <dbReference type="ARBA" id="ARBA00022695"/>
    </source>
</evidence>
<dbReference type="AlphaFoldDB" id="A0A1B7LB51"/>
<dbReference type="PANTHER" id="PTHR11076">
    <property type="entry name" value="DNA REPAIR POLYMERASE UMUC / TRANSFERASE FAMILY MEMBER"/>
    <property type="match status" value="1"/>
</dbReference>
<dbReference type="Gene3D" id="3.40.1170.60">
    <property type="match status" value="1"/>
</dbReference>
<keyword evidence="12 15" id="KW-0238">DNA-binding</keyword>
<feature type="site" description="Substrate discrimination" evidence="15">
    <location>
        <position position="14"/>
    </location>
</feature>
<evidence type="ECO:0000256" key="3">
    <source>
        <dbReference type="ARBA" id="ARBA00022457"/>
    </source>
</evidence>
<evidence type="ECO:0000256" key="12">
    <source>
        <dbReference type="ARBA" id="ARBA00023125"/>
    </source>
</evidence>
<dbReference type="OrthoDB" id="9808813at2"/>
<evidence type="ECO:0000256" key="15">
    <source>
        <dbReference type="HAMAP-Rule" id="MF_01113"/>
    </source>
</evidence>